<dbReference type="Pfam" id="PF00232">
    <property type="entry name" value="Glyco_hydro_1"/>
    <property type="match status" value="1"/>
</dbReference>
<comment type="caution">
    <text evidence="6">The sequence shown here is derived from an EMBL/GenBank/DDBJ whole genome shotgun (WGS) entry which is preliminary data.</text>
</comment>
<dbReference type="GO" id="GO:0016740">
    <property type="term" value="F:transferase activity"/>
    <property type="evidence" value="ECO:0007669"/>
    <property type="project" value="UniProtKB-KW"/>
</dbReference>
<dbReference type="PANTHER" id="PTHR10353">
    <property type="entry name" value="GLYCOSYL HYDROLASE"/>
    <property type="match status" value="1"/>
</dbReference>
<name>A0A2T2WL99_9FIRM</name>
<evidence type="ECO:0000256" key="3">
    <source>
        <dbReference type="ARBA" id="ARBA00023295"/>
    </source>
</evidence>
<reference evidence="6 7" key="1">
    <citation type="journal article" date="2014" name="BMC Genomics">
        <title>Comparison of environmental and isolate Sulfobacillus genomes reveals diverse carbon, sulfur, nitrogen, and hydrogen metabolisms.</title>
        <authorList>
            <person name="Justice N.B."/>
            <person name="Norman A."/>
            <person name="Brown C.T."/>
            <person name="Singh A."/>
            <person name="Thomas B.C."/>
            <person name="Banfield J.F."/>
        </authorList>
    </citation>
    <scope>NUCLEOTIDE SEQUENCE [LARGE SCALE GENOMIC DNA]</scope>
    <source>
        <strain evidence="6">AMDSBA3</strain>
    </source>
</reference>
<keyword evidence="6" id="KW-0808">Transferase</keyword>
<evidence type="ECO:0000256" key="5">
    <source>
        <dbReference type="RuleBase" id="RU003690"/>
    </source>
</evidence>
<dbReference type="EMBL" id="PXYV01000009">
    <property type="protein sequence ID" value="PSR23011.1"/>
    <property type="molecule type" value="Genomic_DNA"/>
</dbReference>
<dbReference type="InterPro" id="IPR001360">
    <property type="entry name" value="Glyco_hydro_1"/>
</dbReference>
<organism evidence="6 7">
    <name type="scientific">Sulfobacillus acidophilus</name>
    <dbReference type="NCBI Taxonomy" id="53633"/>
    <lineage>
        <taxon>Bacteria</taxon>
        <taxon>Bacillati</taxon>
        <taxon>Bacillota</taxon>
        <taxon>Clostridia</taxon>
        <taxon>Eubacteriales</taxon>
        <taxon>Clostridiales Family XVII. Incertae Sedis</taxon>
        <taxon>Sulfobacillus</taxon>
    </lineage>
</organism>
<feature type="active site" description="Nucleophile" evidence="4">
    <location>
        <position position="309"/>
    </location>
</feature>
<accession>A0A2T2WL99</accession>
<dbReference type="Proteomes" id="UP000241848">
    <property type="component" value="Unassembled WGS sequence"/>
</dbReference>
<dbReference type="PANTHER" id="PTHR10353:SF209">
    <property type="entry name" value="GALACTOLIPID GALACTOSYLTRANSFERASE SFR2, CHLOROPLASTIC"/>
    <property type="match status" value="1"/>
</dbReference>
<protein>
    <submittedName>
        <fullName evidence="6">Glycosyl transferase</fullName>
    </submittedName>
</protein>
<dbReference type="Gene3D" id="3.20.20.80">
    <property type="entry name" value="Glycosidases"/>
    <property type="match status" value="1"/>
</dbReference>
<proteinExistence type="inferred from homology"/>
<sequence>MSLGKATWPPFLWGVATSSHQIEGNQHNDWTRWEQAGRVAEPSGRSCDHWNLWPSDFSMLHQLRVNSYRFSLEWSRIEPRPGEFDAKALGQYRAMLQRLRELKIIPLVTLHHFTLPLWVSDQGGFLHPKATTWFIRYVTRVMHELGDLADLYVTINEPLVLVVMGYLIAQWPPGQHGFARALRLINRLRDVHQAAYETIKAVKSNALVGLAHHLIAFEPWTNSLPDRGMAHVVRYLMNDRFVRMVRNHQDFIGVNYYTRQYAHWSQGLHPIQNRAQSPLSDLGWEIYPQGLLALLRRLKVWQKPILITENGIATRDDSLRTTFLQEHLKVIGDAQRQGIDVRGYYHWSFLDNFEWAEGYAPRFGLVEVDYQTLTRHLRPTALRYRAIIEANRQRYPISVP</sequence>
<keyword evidence="3" id="KW-0326">Glycosidase</keyword>
<gene>
    <name evidence="6" type="ORF">C7B45_04325</name>
</gene>
<dbReference type="InterPro" id="IPR018120">
    <property type="entry name" value="Glyco_hydro_1_AS"/>
</dbReference>
<evidence type="ECO:0000313" key="7">
    <source>
        <dbReference type="Proteomes" id="UP000241848"/>
    </source>
</evidence>
<evidence type="ECO:0000256" key="1">
    <source>
        <dbReference type="ARBA" id="ARBA00010838"/>
    </source>
</evidence>
<dbReference type="PRINTS" id="PR00131">
    <property type="entry name" value="GLHYDRLASE1"/>
</dbReference>
<dbReference type="GO" id="GO:0005975">
    <property type="term" value="P:carbohydrate metabolic process"/>
    <property type="evidence" value="ECO:0007669"/>
    <property type="project" value="InterPro"/>
</dbReference>
<evidence type="ECO:0000256" key="4">
    <source>
        <dbReference type="PROSITE-ProRule" id="PRU10055"/>
    </source>
</evidence>
<dbReference type="AlphaFoldDB" id="A0A2T2WL99"/>
<evidence type="ECO:0000256" key="2">
    <source>
        <dbReference type="ARBA" id="ARBA00022801"/>
    </source>
</evidence>
<dbReference type="GO" id="GO:0008422">
    <property type="term" value="F:beta-glucosidase activity"/>
    <property type="evidence" value="ECO:0007669"/>
    <property type="project" value="TreeGrafter"/>
</dbReference>
<comment type="similarity">
    <text evidence="1 5">Belongs to the glycosyl hydrolase 1 family.</text>
</comment>
<evidence type="ECO:0000313" key="6">
    <source>
        <dbReference type="EMBL" id="PSR23011.1"/>
    </source>
</evidence>
<keyword evidence="2" id="KW-0378">Hydrolase</keyword>
<dbReference type="SUPFAM" id="SSF51445">
    <property type="entry name" value="(Trans)glycosidases"/>
    <property type="match status" value="1"/>
</dbReference>
<dbReference type="PROSITE" id="PS00572">
    <property type="entry name" value="GLYCOSYL_HYDROL_F1_1"/>
    <property type="match status" value="1"/>
</dbReference>
<dbReference type="InterPro" id="IPR017853">
    <property type="entry name" value="GH"/>
</dbReference>